<comment type="caution">
    <text evidence="12">The sequence shown here is derived from an EMBL/GenBank/DDBJ whole genome shotgun (WGS) entry which is preliminary data.</text>
</comment>
<protein>
    <submittedName>
        <fullName evidence="12">CRISPR-associated endonuclease Cas3-HD</fullName>
        <ecNumber evidence="12">3.1.-.-</ecNumber>
    </submittedName>
</protein>
<dbReference type="PROSITE" id="PS51643">
    <property type="entry name" value="HD_CAS3"/>
    <property type="match status" value="1"/>
</dbReference>
<name>L1L4U4_9ACTN</name>
<dbReference type="InterPro" id="IPR006483">
    <property type="entry name" value="CRISPR-assoc_Cas3_HD"/>
</dbReference>
<evidence type="ECO:0000256" key="8">
    <source>
        <dbReference type="ARBA" id="ARBA00022840"/>
    </source>
</evidence>
<dbReference type="SMART" id="SM00487">
    <property type="entry name" value="DEXDc"/>
    <property type="match status" value="1"/>
</dbReference>
<dbReference type="GO" id="GO:0004519">
    <property type="term" value="F:endonuclease activity"/>
    <property type="evidence" value="ECO:0007669"/>
    <property type="project" value="UniProtKB-KW"/>
</dbReference>
<dbReference type="GO" id="GO:0051607">
    <property type="term" value="P:defense response to virus"/>
    <property type="evidence" value="ECO:0007669"/>
    <property type="project" value="UniProtKB-KW"/>
</dbReference>
<evidence type="ECO:0000259" key="11">
    <source>
        <dbReference type="PROSITE" id="PS51643"/>
    </source>
</evidence>
<sequence length="979" mass="106880">MDAHGMIAMRQNGHQQTLITGGVEVWRERLVGVRADARYGGIDLTPWGKFDRGELAVYPLLFHLLDVAAVAGVVWDRYLTRGQRRLIAAGLGVTPAEARCLVMFIAGLHDLGKLSAFQEQERHPWARVSDSLRADTGNWRRMPHERASMHSVLQLLAEAGYPVDASDSPGVLVAQILGGHHGRFLQVDIDGAAKASRVNFTLGGPAWQDLRRRYFALVRHLTGATMVPTEVSVTAAVLITGVGIIADRLASQRHYWLPKAQAPAFGAGEHYAQAVRDAPGLIEQSGLARISLPHTPFTPAHGGLAAPNDLQASVMEQLAPVVGEKGPGILVVTDATGGGKTVTALEAARIFNAGGDTAGILWLLPTMATTNAAYDVLEAYVAAHRPEHAPVSLVHSHSYDNTAYSDHRLAAHEPSTSDAFWPGEDNADTPTGERPEERVTVPDGWLRGWDRALLAQFTVATHDQALMAALPVRFSALRMLAISGRTVIVDEVHALPPFMRQMLGRLLHWLGALGCPVVLLSATLPAQVSSELIRSYLDGADHPHPETAHLDCRPPYPGWLYAAASDASLTRIDPAVAAAHAARNRRSADIRLHPVRHSSCTDPEDAPVRETRLERITQEIAPVAASGGCAAVYCATVADAQTTYAHLHTALDWPDGGPGGQLFLLHARLPGHEGEALTRRVRTALSRTGERPKRLVVVTTSLLDMSLDIDVDVMASDLAALHTLLQRLGRLWRFDHIARPDWMRQQDRPRLSVLQPTDHRGHLLLPPAWRGLDSPFLPRATAAYLTQRPDGPLTLPDDVQHLVESVHGDADDLAQADAALQRSHTLHQARQRTEEHHSALHTVPAWYDTLSLSDLHRQNLHASQAATRLGVMPRRLLPVYRTSGGRLTLDAAGTQPLPRHRKPTTAQTRRILQHTLPVPAAWVADRSRRNQVPDSWRTHALLADLVLLPQDADDPARPVRFGRHSLRLDATLGLVHTEA</sequence>
<evidence type="ECO:0000313" key="12">
    <source>
        <dbReference type="EMBL" id="EKX67628.1"/>
    </source>
</evidence>
<keyword evidence="8" id="KW-0067">ATP-binding</keyword>
<dbReference type="Proteomes" id="UP000010411">
    <property type="component" value="Unassembled WGS sequence"/>
</dbReference>
<dbReference type="InterPro" id="IPR014001">
    <property type="entry name" value="Helicase_ATP-bd"/>
</dbReference>
<dbReference type="NCBIfam" id="TIGR01587">
    <property type="entry name" value="cas3_core"/>
    <property type="match status" value="1"/>
</dbReference>
<dbReference type="NCBIfam" id="TIGR01596">
    <property type="entry name" value="cas3_HD"/>
    <property type="match status" value="1"/>
</dbReference>
<reference evidence="12 13" key="1">
    <citation type="submission" date="2012-11" db="EMBL/GenBank/DDBJ databases">
        <authorList>
            <person name="Huguet-Tapia J.C."/>
            <person name="Durkin A.S."/>
            <person name="Pettis G.S."/>
            <person name="Badger J.H."/>
        </authorList>
    </citation>
    <scope>NUCLEOTIDE SEQUENCE [LARGE SCALE GENOMIC DNA]</scope>
    <source>
        <strain evidence="12 13">91-03</strain>
    </source>
</reference>
<keyword evidence="6 12" id="KW-0378">Hydrolase</keyword>
<dbReference type="InterPro" id="IPR027417">
    <property type="entry name" value="P-loop_NTPase"/>
</dbReference>
<dbReference type="InterPro" id="IPR054712">
    <property type="entry name" value="Cas3-like_dom"/>
</dbReference>
<dbReference type="AlphaFoldDB" id="L1L4U4"/>
<keyword evidence="4" id="KW-0479">Metal-binding</keyword>
<dbReference type="InterPro" id="IPR006474">
    <property type="entry name" value="Helicase_Cas3_CRISPR-ass_core"/>
</dbReference>
<evidence type="ECO:0000256" key="6">
    <source>
        <dbReference type="ARBA" id="ARBA00022801"/>
    </source>
</evidence>
<keyword evidence="5" id="KW-0547">Nucleotide-binding</keyword>
<keyword evidence="13" id="KW-1185">Reference proteome</keyword>
<evidence type="ECO:0000256" key="5">
    <source>
        <dbReference type="ARBA" id="ARBA00022741"/>
    </source>
</evidence>
<dbReference type="GO" id="GO:0005524">
    <property type="term" value="F:ATP binding"/>
    <property type="evidence" value="ECO:0007669"/>
    <property type="project" value="UniProtKB-KW"/>
</dbReference>
<dbReference type="Gene3D" id="3.40.50.300">
    <property type="entry name" value="P-loop containing nucleotide triphosphate hydrolases"/>
    <property type="match status" value="2"/>
</dbReference>
<evidence type="ECO:0000313" key="13">
    <source>
        <dbReference type="Proteomes" id="UP000010411"/>
    </source>
</evidence>
<dbReference type="CDD" id="cd17930">
    <property type="entry name" value="DEXHc_cas3"/>
    <property type="match status" value="1"/>
</dbReference>
<evidence type="ECO:0000256" key="10">
    <source>
        <dbReference type="SAM" id="MobiDB-lite"/>
    </source>
</evidence>
<evidence type="ECO:0000256" key="7">
    <source>
        <dbReference type="ARBA" id="ARBA00022806"/>
    </source>
</evidence>
<dbReference type="SUPFAM" id="SSF52540">
    <property type="entry name" value="P-loop containing nucleoside triphosphate hydrolases"/>
    <property type="match status" value="1"/>
</dbReference>
<feature type="region of interest" description="Disordered" evidence="10">
    <location>
        <begin position="415"/>
        <end position="438"/>
    </location>
</feature>
<dbReference type="Pfam" id="PF22590">
    <property type="entry name" value="Cas3-like_C_2"/>
    <property type="match status" value="1"/>
</dbReference>
<dbReference type="PATRIC" id="fig|698759.3.peg.1814"/>
<proteinExistence type="inferred from homology"/>
<comment type="similarity">
    <text evidence="1">In the N-terminal section; belongs to the CRISPR-associated nuclease Cas3-HD family.</text>
</comment>
<dbReference type="EMBL" id="AEJC01000135">
    <property type="protein sequence ID" value="EKX67628.1"/>
    <property type="molecule type" value="Genomic_DNA"/>
</dbReference>
<dbReference type="GO" id="GO:0046872">
    <property type="term" value="F:metal ion binding"/>
    <property type="evidence" value="ECO:0007669"/>
    <property type="project" value="UniProtKB-KW"/>
</dbReference>
<keyword evidence="7" id="KW-0347">Helicase</keyword>
<dbReference type="InterPro" id="IPR038257">
    <property type="entry name" value="CRISPR-assoc_Cas3_HD_sf"/>
</dbReference>
<dbReference type="Gene3D" id="1.10.3210.30">
    <property type="match status" value="1"/>
</dbReference>
<dbReference type="Pfam" id="PF18019">
    <property type="entry name" value="Cas3_HD"/>
    <property type="match status" value="1"/>
</dbReference>
<comment type="similarity">
    <text evidence="2">In the central section; belongs to the CRISPR-associated helicase Cas3 family.</text>
</comment>
<keyword evidence="3" id="KW-0540">Nuclease</keyword>
<gene>
    <name evidence="12" type="ORF">STRIP9103_09652</name>
</gene>
<dbReference type="Pfam" id="PF18395">
    <property type="entry name" value="Cas3_C"/>
    <property type="match status" value="1"/>
</dbReference>
<evidence type="ECO:0000256" key="4">
    <source>
        <dbReference type="ARBA" id="ARBA00022723"/>
    </source>
</evidence>
<dbReference type="GO" id="GO:0004386">
    <property type="term" value="F:helicase activity"/>
    <property type="evidence" value="ECO:0007669"/>
    <property type="project" value="UniProtKB-KW"/>
</dbReference>
<accession>L1L4U4</accession>
<keyword evidence="9" id="KW-0051">Antiviral defense</keyword>
<dbReference type="GO" id="GO:0016787">
    <property type="term" value="F:hydrolase activity"/>
    <property type="evidence" value="ECO:0007669"/>
    <property type="project" value="UniProtKB-KW"/>
</dbReference>
<evidence type="ECO:0000256" key="1">
    <source>
        <dbReference type="ARBA" id="ARBA00006847"/>
    </source>
</evidence>
<dbReference type="InterPro" id="IPR041372">
    <property type="entry name" value="Cas3_C"/>
</dbReference>
<keyword evidence="12" id="KW-0255">Endonuclease</keyword>
<evidence type="ECO:0000256" key="9">
    <source>
        <dbReference type="ARBA" id="ARBA00023118"/>
    </source>
</evidence>
<dbReference type="EC" id="3.1.-.-" evidence="12"/>
<evidence type="ECO:0000256" key="2">
    <source>
        <dbReference type="ARBA" id="ARBA00009046"/>
    </source>
</evidence>
<dbReference type="SMART" id="SM00490">
    <property type="entry name" value="HELICc"/>
    <property type="match status" value="1"/>
</dbReference>
<feature type="domain" description="HD Cas3-type" evidence="11">
    <location>
        <begin position="53"/>
        <end position="249"/>
    </location>
</feature>
<organism evidence="12 13">
    <name type="scientific">Streptomyces ipomoeae 91-03</name>
    <dbReference type="NCBI Taxonomy" id="698759"/>
    <lineage>
        <taxon>Bacteria</taxon>
        <taxon>Bacillati</taxon>
        <taxon>Actinomycetota</taxon>
        <taxon>Actinomycetes</taxon>
        <taxon>Kitasatosporales</taxon>
        <taxon>Streptomycetaceae</taxon>
        <taxon>Streptomyces</taxon>
    </lineage>
</organism>
<dbReference type="CDD" id="cd09641">
    <property type="entry name" value="Cas3''_I"/>
    <property type="match status" value="1"/>
</dbReference>
<dbReference type="InterPro" id="IPR001650">
    <property type="entry name" value="Helicase_C-like"/>
</dbReference>
<evidence type="ECO:0000256" key="3">
    <source>
        <dbReference type="ARBA" id="ARBA00022722"/>
    </source>
</evidence>